<name>A0A7T8K118_CALRO</name>
<feature type="compositionally biased region" description="Polar residues" evidence="1">
    <location>
        <begin position="72"/>
        <end position="82"/>
    </location>
</feature>
<evidence type="ECO:0000313" key="2">
    <source>
        <dbReference type="EMBL" id="QQP42548.1"/>
    </source>
</evidence>
<accession>A0A7T8K118</accession>
<evidence type="ECO:0000313" key="3">
    <source>
        <dbReference type="Proteomes" id="UP000595437"/>
    </source>
</evidence>
<protein>
    <submittedName>
        <fullName evidence="2">Signal recognition particle subunit SRP72</fullName>
    </submittedName>
</protein>
<dbReference type="EMBL" id="CP045900">
    <property type="protein sequence ID" value="QQP42548.1"/>
    <property type="molecule type" value="Genomic_DNA"/>
</dbReference>
<dbReference type="Proteomes" id="UP000595437">
    <property type="component" value="Chromosome 11"/>
</dbReference>
<organism evidence="2 3">
    <name type="scientific">Caligus rogercresseyi</name>
    <name type="common">Sea louse</name>
    <dbReference type="NCBI Taxonomy" id="217165"/>
    <lineage>
        <taxon>Eukaryota</taxon>
        <taxon>Metazoa</taxon>
        <taxon>Ecdysozoa</taxon>
        <taxon>Arthropoda</taxon>
        <taxon>Crustacea</taxon>
        <taxon>Multicrustacea</taxon>
        <taxon>Hexanauplia</taxon>
        <taxon>Copepoda</taxon>
        <taxon>Siphonostomatoida</taxon>
        <taxon>Caligidae</taxon>
        <taxon>Caligus</taxon>
    </lineage>
</organism>
<feature type="compositionally biased region" description="Basic and acidic residues" evidence="1">
    <location>
        <begin position="25"/>
        <end position="35"/>
    </location>
</feature>
<evidence type="ECO:0000256" key="1">
    <source>
        <dbReference type="SAM" id="MobiDB-lite"/>
    </source>
</evidence>
<feature type="compositionally biased region" description="Low complexity" evidence="1">
    <location>
        <begin position="62"/>
        <end position="71"/>
    </location>
</feature>
<dbReference type="AlphaFoldDB" id="A0A7T8K118"/>
<reference evidence="3" key="1">
    <citation type="submission" date="2021-01" db="EMBL/GenBank/DDBJ databases">
        <title>Caligus Genome Assembly.</title>
        <authorList>
            <person name="Gallardo-Escarate C."/>
        </authorList>
    </citation>
    <scope>NUCLEOTIDE SEQUENCE [LARGE SCALE GENOMIC DNA]</scope>
</reference>
<keyword evidence="3" id="KW-1185">Reference proteome</keyword>
<proteinExistence type="predicted"/>
<gene>
    <name evidence="2" type="ORF">FKW44_017250</name>
</gene>
<feature type="region of interest" description="Disordered" evidence="1">
    <location>
        <begin position="1"/>
        <end position="119"/>
    </location>
</feature>
<sequence length="119" mass="12915">MLWSPQPSLGKQKVPRVGGLPSPDMSKKESVDLVEKKKKKKLPMNYDPTWSPILSAGYPNGSVSPSVSTSSFTGHKATTMTTPPGRPLPRAHNKKLLNPPPQGINKTKGQQQGNKKKGF</sequence>
<feature type="compositionally biased region" description="Low complexity" evidence="1">
    <location>
        <begin position="103"/>
        <end position="113"/>
    </location>
</feature>